<proteinExistence type="predicted"/>
<accession>A0ACB8XS60</accession>
<sequence length="236" mass="26383">MDRETVRLIVGIIGNIISLYLYLSPTPTFINIMKRKSVQAFKPDPYLATLLNCCMWLFYGLPIVHPHSLLVVTINSVGVVIAATFCSIFFKYSTWSCRRKMIIVFILEAIFLAAMVAFTLIVEHTNDARSMVVGILCVVVNIIMYTSPLTVMKTVIKTKSVKYMPVCLSLGNLLNGSIWIVYAALDFDPFIMIPNVIGAVSGTIQIVLYLKYNKTTNWDDDDLPSELEMHAGPSNA</sequence>
<evidence type="ECO:0000313" key="2">
    <source>
        <dbReference type="Proteomes" id="UP001055879"/>
    </source>
</evidence>
<dbReference type="EMBL" id="CM042061">
    <property type="protein sequence ID" value="KAI3673492.1"/>
    <property type="molecule type" value="Genomic_DNA"/>
</dbReference>
<organism evidence="1 2">
    <name type="scientific">Arctium lappa</name>
    <name type="common">Greater burdock</name>
    <name type="synonym">Lappa major</name>
    <dbReference type="NCBI Taxonomy" id="4217"/>
    <lineage>
        <taxon>Eukaryota</taxon>
        <taxon>Viridiplantae</taxon>
        <taxon>Streptophyta</taxon>
        <taxon>Embryophyta</taxon>
        <taxon>Tracheophyta</taxon>
        <taxon>Spermatophyta</taxon>
        <taxon>Magnoliopsida</taxon>
        <taxon>eudicotyledons</taxon>
        <taxon>Gunneridae</taxon>
        <taxon>Pentapetalae</taxon>
        <taxon>asterids</taxon>
        <taxon>campanulids</taxon>
        <taxon>Asterales</taxon>
        <taxon>Asteraceae</taxon>
        <taxon>Carduoideae</taxon>
        <taxon>Cardueae</taxon>
        <taxon>Arctiinae</taxon>
        <taxon>Arctium</taxon>
    </lineage>
</organism>
<reference evidence="2" key="1">
    <citation type="journal article" date="2022" name="Mol. Ecol. Resour.">
        <title>The genomes of chicory, endive, great burdock and yacon provide insights into Asteraceae palaeo-polyploidization history and plant inulin production.</title>
        <authorList>
            <person name="Fan W."/>
            <person name="Wang S."/>
            <person name="Wang H."/>
            <person name="Wang A."/>
            <person name="Jiang F."/>
            <person name="Liu H."/>
            <person name="Zhao H."/>
            <person name="Xu D."/>
            <person name="Zhang Y."/>
        </authorList>
    </citation>
    <scope>NUCLEOTIDE SEQUENCE [LARGE SCALE GENOMIC DNA]</scope>
    <source>
        <strain evidence="2">cv. Niubang</strain>
    </source>
</reference>
<protein>
    <submittedName>
        <fullName evidence="1">Uncharacterized protein</fullName>
    </submittedName>
</protein>
<dbReference type="Proteomes" id="UP001055879">
    <property type="component" value="Linkage Group LG15"/>
</dbReference>
<comment type="caution">
    <text evidence="1">The sequence shown here is derived from an EMBL/GenBank/DDBJ whole genome shotgun (WGS) entry which is preliminary data.</text>
</comment>
<keyword evidence="2" id="KW-1185">Reference proteome</keyword>
<evidence type="ECO:0000313" key="1">
    <source>
        <dbReference type="EMBL" id="KAI3673492.1"/>
    </source>
</evidence>
<gene>
    <name evidence="1" type="ORF">L6452_39611</name>
</gene>
<reference evidence="1 2" key="2">
    <citation type="journal article" date="2022" name="Mol. Ecol. Resour.">
        <title>The genomes of chicory, endive, great burdock and yacon provide insights into Asteraceae paleo-polyploidization history and plant inulin production.</title>
        <authorList>
            <person name="Fan W."/>
            <person name="Wang S."/>
            <person name="Wang H."/>
            <person name="Wang A."/>
            <person name="Jiang F."/>
            <person name="Liu H."/>
            <person name="Zhao H."/>
            <person name="Xu D."/>
            <person name="Zhang Y."/>
        </authorList>
    </citation>
    <scope>NUCLEOTIDE SEQUENCE [LARGE SCALE GENOMIC DNA]</scope>
    <source>
        <strain evidence="2">cv. Niubang</strain>
    </source>
</reference>
<name>A0ACB8XS60_ARCLA</name>